<evidence type="ECO:0000259" key="5">
    <source>
        <dbReference type="Pfam" id="PF00669"/>
    </source>
</evidence>
<evidence type="ECO:0000259" key="6">
    <source>
        <dbReference type="Pfam" id="PF00700"/>
    </source>
</evidence>
<dbReference type="PRINTS" id="PR00207">
    <property type="entry name" value="FLAGELLIN"/>
</dbReference>
<dbReference type="PANTHER" id="PTHR42792:SF2">
    <property type="entry name" value="FLAGELLIN"/>
    <property type="match status" value="1"/>
</dbReference>
<dbReference type="STRING" id="867345.SAMN05421693_10418"/>
<dbReference type="GO" id="GO:0005198">
    <property type="term" value="F:structural molecule activity"/>
    <property type="evidence" value="ECO:0007669"/>
    <property type="project" value="UniProtKB-UniRule"/>
</dbReference>
<keyword evidence="7" id="KW-0282">Flagellum</keyword>
<protein>
    <recommendedName>
        <fullName evidence="4">Flagellin</fullName>
    </recommendedName>
</protein>
<dbReference type="OrthoDB" id="9796789at2"/>
<dbReference type="EMBL" id="FOFO01000004">
    <property type="protein sequence ID" value="SEP70892.1"/>
    <property type="molecule type" value="Genomic_DNA"/>
</dbReference>
<name>A0A1H9A2E0_9GAMM</name>
<reference evidence="7 8" key="1">
    <citation type="submission" date="2016-10" db="EMBL/GenBank/DDBJ databases">
        <authorList>
            <person name="de Groot N.N."/>
        </authorList>
    </citation>
    <scope>NUCLEOTIDE SEQUENCE [LARGE SCALE GENOMIC DNA]</scope>
    <source>
        <strain evidence="7 8">B7-7</strain>
    </source>
</reference>
<dbReference type="RefSeq" id="WP_090203594.1">
    <property type="nucleotide sequence ID" value="NZ_FOFO01000004.1"/>
</dbReference>
<keyword evidence="2 4" id="KW-0964">Secreted</keyword>
<proteinExistence type="inferred from homology"/>
<dbReference type="GO" id="GO:0009288">
    <property type="term" value="C:bacterial-type flagellum"/>
    <property type="evidence" value="ECO:0007669"/>
    <property type="project" value="UniProtKB-SubCell"/>
</dbReference>
<comment type="similarity">
    <text evidence="1 4">Belongs to the bacterial flagellin family.</text>
</comment>
<feature type="domain" description="Flagellin C-terminal" evidence="6">
    <location>
        <begin position="193"/>
        <end position="277"/>
    </location>
</feature>
<keyword evidence="7" id="KW-0966">Cell projection</keyword>
<gene>
    <name evidence="7" type="ORF">SAMN05421693_10418</name>
</gene>
<dbReference type="Gene3D" id="6.10.10.10">
    <property type="entry name" value="Flagellar export chaperone, C-terminal domain"/>
    <property type="match status" value="1"/>
</dbReference>
<dbReference type="InterPro" id="IPR046358">
    <property type="entry name" value="Flagellin_C"/>
</dbReference>
<dbReference type="PANTHER" id="PTHR42792">
    <property type="entry name" value="FLAGELLIN"/>
    <property type="match status" value="1"/>
</dbReference>
<dbReference type="AlphaFoldDB" id="A0A1H9A2E0"/>
<comment type="subcellular location">
    <subcellularLocation>
        <location evidence="4">Secreted</location>
    </subcellularLocation>
    <subcellularLocation>
        <location evidence="4">Bacterial flagellum</location>
    </subcellularLocation>
</comment>
<evidence type="ECO:0000256" key="3">
    <source>
        <dbReference type="ARBA" id="ARBA00023143"/>
    </source>
</evidence>
<keyword evidence="3 4" id="KW-0975">Bacterial flagellum</keyword>
<dbReference type="Pfam" id="PF00700">
    <property type="entry name" value="Flagellin_C"/>
    <property type="match status" value="1"/>
</dbReference>
<evidence type="ECO:0000256" key="4">
    <source>
        <dbReference type="RuleBase" id="RU362073"/>
    </source>
</evidence>
<feature type="domain" description="Flagellin N-terminal" evidence="5">
    <location>
        <begin position="5"/>
        <end position="140"/>
    </location>
</feature>
<dbReference type="Gene3D" id="1.20.1330.10">
    <property type="entry name" value="f41 fragment of flagellin, N-terminal domain"/>
    <property type="match status" value="1"/>
</dbReference>
<evidence type="ECO:0000313" key="7">
    <source>
        <dbReference type="EMBL" id="SEP70892.1"/>
    </source>
</evidence>
<organism evidence="7 8">
    <name type="scientific">Ectothiorhodospira magna</name>
    <dbReference type="NCBI Taxonomy" id="867345"/>
    <lineage>
        <taxon>Bacteria</taxon>
        <taxon>Pseudomonadati</taxon>
        <taxon>Pseudomonadota</taxon>
        <taxon>Gammaproteobacteria</taxon>
        <taxon>Chromatiales</taxon>
        <taxon>Ectothiorhodospiraceae</taxon>
        <taxon>Ectothiorhodospira</taxon>
    </lineage>
</organism>
<evidence type="ECO:0000313" key="8">
    <source>
        <dbReference type="Proteomes" id="UP000199496"/>
    </source>
</evidence>
<evidence type="ECO:0000256" key="1">
    <source>
        <dbReference type="ARBA" id="ARBA00005709"/>
    </source>
</evidence>
<dbReference type="InterPro" id="IPR001029">
    <property type="entry name" value="Flagellin_N"/>
</dbReference>
<dbReference type="Pfam" id="PF00669">
    <property type="entry name" value="Flagellin_N"/>
    <property type="match status" value="1"/>
</dbReference>
<dbReference type="InterPro" id="IPR001492">
    <property type="entry name" value="Flagellin"/>
</dbReference>
<dbReference type="Proteomes" id="UP000199496">
    <property type="component" value="Unassembled WGS sequence"/>
</dbReference>
<sequence length="278" mass="29628">MAQVINTNVPSLNAQRNLNITQGKMTQTFERLSSGLRINRAKDDAAGLAVSERMTAQIRGLNQAARNANDGISMIQTTEGALKEVTANLQRMRELAVQSANGTYQDPQDRTAMQAEFSALRAEIGRVGDQTEFNGQKVLSTLGSVDFQVGANANQVIDFNFNKAFTSAAVAGINIGTGEASVATVGDAASAITRLDSALDAINAYRADLGAVQNRLESAVMTITNTAENLSASRSRIVDADFAQETANLTRYQILQQAGTSVLAQANQNPNNIMSLLQ</sequence>
<keyword evidence="8" id="KW-1185">Reference proteome</keyword>
<dbReference type="SUPFAM" id="SSF64518">
    <property type="entry name" value="Phase 1 flagellin"/>
    <property type="match status" value="1"/>
</dbReference>
<accession>A0A1H9A2E0</accession>
<dbReference type="GO" id="GO:0005576">
    <property type="term" value="C:extracellular region"/>
    <property type="evidence" value="ECO:0007669"/>
    <property type="project" value="UniProtKB-SubCell"/>
</dbReference>
<evidence type="ECO:0000256" key="2">
    <source>
        <dbReference type="ARBA" id="ARBA00022525"/>
    </source>
</evidence>
<dbReference type="InterPro" id="IPR042187">
    <property type="entry name" value="Flagellin_C_sub2"/>
</dbReference>
<comment type="function">
    <text evidence="4">Flagellin is the subunit protein which polymerizes to form the filaments of bacterial flagella.</text>
</comment>
<keyword evidence="7" id="KW-0969">Cilium</keyword>